<dbReference type="PANTHER" id="PTHR24414:SF184">
    <property type="entry name" value="GALACTOSE OXIDASE_KELCH REPEAT SUPERFAMILY PROTEIN"/>
    <property type="match status" value="1"/>
</dbReference>
<dbReference type="Pfam" id="PF00646">
    <property type="entry name" value="F-box"/>
    <property type="match status" value="1"/>
</dbReference>
<organism evidence="3 4">
    <name type="scientific">Microthlaspi erraticum</name>
    <dbReference type="NCBI Taxonomy" id="1685480"/>
    <lineage>
        <taxon>Eukaryota</taxon>
        <taxon>Viridiplantae</taxon>
        <taxon>Streptophyta</taxon>
        <taxon>Embryophyta</taxon>
        <taxon>Tracheophyta</taxon>
        <taxon>Spermatophyta</taxon>
        <taxon>Magnoliopsida</taxon>
        <taxon>eudicotyledons</taxon>
        <taxon>Gunneridae</taxon>
        <taxon>Pentapetalae</taxon>
        <taxon>rosids</taxon>
        <taxon>malvids</taxon>
        <taxon>Brassicales</taxon>
        <taxon>Brassicaceae</taxon>
        <taxon>Coluteocarpeae</taxon>
        <taxon>Microthlaspi</taxon>
    </lineage>
</organism>
<dbReference type="InterPro" id="IPR050354">
    <property type="entry name" value="F-box/kelch-repeat_ARATH"/>
</dbReference>
<dbReference type="Pfam" id="PF25210">
    <property type="entry name" value="Kelch_FKB95"/>
    <property type="match status" value="1"/>
</dbReference>
<gene>
    <name evidence="3" type="ORF">MERR_LOCUS32087</name>
</gene>
<dbReference type="CDD" id="cd22152">
    <property type="entry name" value="F-box_AtAFR-like"/>
    <property type="match status" value="1"/>
</dbReference>
<evidence type="ECO:0000313" key="3">
    <source>
        <dbReference type="EMBL" id="CAA7044852.1"/>
    </source>
</evidence>
<dbReference type="InterPro" id="IPR001810">
    <property type="entry name" value="F-box_dom"/>
</dbReference>
<comment type="caution">
    <text evidence="3">The sequence shown here is derived from an EMBL/GenBank/DDBJ whole genome shotgun (WGS) entry which is preliminary data.</text>
</comment>
<protein>
    <submittedName>
        <fullName evidence="3">Uncharacterized protein</fullName>
    </submittedName>
</protein>
<sequence length="362" mass="40453">MDVVVSSATALPNDVLLNCLARVPRRYDPILACVSKTFRSLVLSPDELPQVRYLMGKNDYPVLYVRFSVGYRLKVFHWLTFNLNEKIPSDQDIRLPFLTTPLLSGSTVSIGSDIYFIGAAGVFPGLYRFDSLSGKLWRGPLMKAGRRYPGVAVVDGKIYALGGCLYDDRLLVEVFDLETQTWEFAPLSPHGEDRYGTGSMRTGREMSETVAVDGKIYVMGYLEGIHVVYNTKDGTSETFEMADETWNRGGACVIDSVIYVYYFGLGLMWYDSKEKVWRVVQGLKIDESIERVGLVDCDGKLAILWGDCSNGSGDTNKKIWCKMVVLDRSEVAIHGKVDWSDSLGSVPANYDIWHCTCLGISD</sequence>
<dbReference type="Proteomes" id="UP000467841">
    <property type="component" value="Unassembled WGS sequence"/>
</dbReference>
<dbReference type="OrthoDB" id="45365at2759"/>
<dbReference type="Gene3D" id="2.120.10.80">
    <property type="entry name" value="Kelch-type beta propeller"/>
    <property type="match status" value="1"/>
</dbReference>
<dbReference type="InterPro" id="IPR015915">
    <property type="entry name" value="Kelch-typ_b-propeller"/>
</dbReference>
<feature type="domain" description="F-box" evidence="1">
    <location>
        <begin position="11"/>
        <end position="46"/>
    </location>
</feature>
<dbReference type="SUPFAM" id="SSF81383">
    <property type="entry name" value="F-box domain"/>
    <property type="match status" value="1"/>
</dbReference>
<feature type="domain" description="FKB95-like N-terminal Kelch" evidence="2">
    <location>
        <begin position="94"/>
        <end position="342"/>
    </location>
</feature>
<dbReference type="EMBL" id="CACVBM020001307">
    <property type="protein sequence ID" value="CAA7044852.1"/>
    <property type="molecule type" value="Genomic_DNA"/>
</dbReference>
<evidence type="ECO:0000259" key="2">
    <source>
        <dbReference type="Pfam" id="PF25210"/>
    </source>
</evidence>
<dbReference type="InterPro" id="IPR057499">
    <property type="entry name" value="Kelch_FKB95"/>
</dbReference>
<proteinExistence type="predicted"/>
<evidence type="ECO:0000259" key="1">
    <source>
        <dbReference type="Pfam" id="PF00646"/>
    </source>
</evidence>
<evidence type="ECO:0000313" key="4">
    <source>
        <dbReference type="Proteomes" id="UP000467841"/>
    </source>
</evidence>
<dbReference type="PANTHER" id="PTHR24414">
    <property type="entry name" value="F-BOX/KELCH-REPEAT PROTEIN SKIP4"/>
    <property type="match status" value="1"/>
</dbReference>
<keyword evidence="4" id="KW-1185">Reference proteome</keyword>
<dbReference type="SUPFAM" id="SSF117281">
    <property type="entry name" value="Kelch motif"/>
    <property type="match status" value="1"/>
</dbReference>
<reference evidence="3" key="1">
    <citation type="submission" date="2020-01" db="EMBL/GenBank/DDBJ databases">
        <authorList>
            <person name="Mishra B."/>
        </authorList>
    </citation>
    <scope>NUCLEOTIDE SEQUENCE [LARGE SCALE GENOMIC DNA]</scope>
</reference>
<name>A0A6D2KAN3_9BRAS</name>
<accession>A0A6D2KAN3</accession>
<dbReference type="InterPro" id="IPR036047">
    <property type="entry name" value="F-box-like_dom_sf"/>
</dbReference>
<dbReference type="AlphaFoldDB" id="A0A6D2KAN3"/>